<dbReference type="AlphaFoldDB" id="A0A931PTU5"/>
<accession>A0A931PTU5</accession>
<protein>
    <submittedName>
        <fullName evidence="1">Uncharacterized protein</fullName>
    </submittedName>
</protein>
<dbReference type="Proteomes" id="UP000727962">
    <property type="component" value="Unassembled WGS sequence"/>
</dbReference>
<organism evidence="1 2">
    <name type="scientific">Fimbriimonas ginsengisoli</name>
    <dbReference type="NCBI Taxonomy" id="1005039"/>
    <lineage>
        <taxon>Bacteria</taxon>
        <taxon>Bacillati</taxon>
        <taxon>Armatimonadota</taxon>
        <taxon>Fimbriimonadia</taxon>
        <taxon>Fimbriimonadales</taxon>
        <taxon>Fimbriimonadaceae</taxon>
        <taxon>Fimbriimonas</taxon>
    </lineage>
</organism>
<sequence length="487" mass="52717">MVAHAQTVLARARLGNNTEDIETIRSGLYAGQIAIMDGYDVLGLPAMGHGHGGVHKLFDISRLVGLTGGPRGIAYAESERSFVFDDINIPNVLWFTDEVGTPKSPRLVTRLGDDPVAVEALNYIPRGSAFYPDRLAQVTFTTFFTETIDIMRLDGTVEAQIIPDDEIQAHGFGGFSFVGPNRLLIGTYDKLLYETDLSGHVVAGPIAVEGRPDSLEGVGSTVDGRIMAASYTEGKLRYFDHNLNRLPGADQDFKIGIGLSRPLGPGFDSDTGELLFKDEISSFPDILLFSVPQSLGSKTLVKNLADDGYDFSRLRPGMAYLPDEHRIAVPARNPGAMLLYDNAGVLEDNVDLSAFPTSPLVCDYLPSFAQFAIMFNGFAHFGQVSFVTRTGALVRTIDLRPLGVFFCSFAAFDPSDPSGGRLLVIDPFNDAIVVDLDGALLYRFEYRGPLNIPFGSFLVTSITSGPYAGAFATVQGDNSEVVIFTLP</sequence>
<gene>
    <name evidence="1" type="ORF">HYR64_06470</name>
</gene>
<reference evidence="1" key="1">
    <citation type="submission" date="2020-07" db="EMBL/GenBank/DDBJ databases">
        <title>Huge and variable diversity of episymbiotic CPR bacteria and DPANN archaea in groundwater ecosystems.</title>
        <authorList>
            <person name="He C.Y."/>
            <person name="Keren R."/>
            <person name="Whittaker M."/>
            <person name="Farag I.F."/>
            <person name="Doudna J."/>
            <person name="Cate J.H.D."/>
            <person name="Banfield J.F."/>
        </authorList>
    </citation>
    <scope>NUCLEOTIDE SEQUENCE</scope>
    <source>
        <strain evidence="1">NC_groundwater_17_Pr7_B-0.1um_64_12</strain>
    </source>
</reference>
<dbReference type="EMBL" id="JACOSL010000039">
    <property type="protein sequence ID" value="MBI1756734.1"/>
    <property type="molecule type" value="Genomic_DNA"/>
</dbReference>
<evidence type="ECO:0000313" key="1">
    <source>
        <dbReference type="EMBL" id="MBI1756734.1"/>
    </source>
</evidence>
<name>A0A931PTU5_FIMGI</name>
<dbReference type="SUPFAM" id="SSF82171">
    <property type="entry name" value="DPP6 N-terminal domain-like"/>
    <property type="match status" value="1"/>
</dbReference>
<comment type="caution">
    <text evidence="1">The sequence shown here is derived from an EMBL/GenBank/DDBJ whole genome shotgun (WGS) entry which is preliminary data.</text>
</comment>
<evidence type="ECO:0000313" key="2">
    <source>
        <dbReference type="Proteomes" id="UP000727962"/>
    </source>
</evidence>
<proteinExistence type="predicted"/>